<accession>A0A830GYT7</accession>
<dbReference type="Proteomes" id="UP000610960">
    <property type="component" value="Unassembled WGS sequence"/>
</dbReference>
<keyword evidence="2" id="KW-1185">Reference proteome</keyword>
<dbReference type="RefSeq" id="WP_188597143.1">
    <property type="nucleotide sequence ID" value="NZ_BMNL01000004.1"/>
</dbReference>
<dbReference type="OrthoDB" id="27960at2157"/>
<reference evidence="1" key="2">
    <citation type="submission" date="2020-09" db="EMBL/GenBank/DDBJ databases">
        <authorList>
            <person name="Sun Q."/>
            <person name="Ohkuma M."/>
        </authorList>
    </citation>
    <scope>NUCLEOTIDE SEQUENCE</scope>
    <source>
        <strain evidence="1">JCM 10088</strain>
    </source>
</reference>
<sequence>MEIAYAGRRAIYEELLGILSDSVIRVEYMENVDDCGGDITLLDYYVDSPCRALRVGSDLVGEVAEAISESVDDLVVGADAGSRKFGLALLSGNELLMHAMLTPRRAEALLGRLRGVLAIGDNPLGRRVASRIGACGVFESVAMIDEAEASRKRDWLRGRYPSLRLDELDAVAIALSARGGIDWCRGQKIKIA</sequence>
<organism evidence="1 2">
    <name type="scientific">Thermocladium modestius</name>
    <dbReference type="NCBI Taxonomy" id="62609"/>
    <lineage>
        <taxon>Archaea</taxon>
        <taxon>Thermoproteota</taxon>
        <taxon>Thermoprotei</taxon>
        <taxon>Thermoproteales</taxon>
        <taxon>Thermoproteaceae</taxon>
        <taxon>Thermocladium</taxon>
    </lineage>
</organism>
<evidence type="ECO:0000313" key="1">
    <source>
        <dbReference type="EMBL" id="GGP22511.1"/>
    </source>
</evidence>
<gene>
    <name evidence="1" type="ORF">GCM10007981_18870</name>
</gene>
<protein>
    <submittedName>
        <fullName evidence="1">Uncharacterized protein</fullName>
    </submittedName>
</protein>
<dbReference type="EMBL" id="BMNL01000004">
    <property type="protein sequence ID" value="GGP22511.1"/>
    <property type="molecule type" value="Genomic_DNA"/>
</dbReference>
<dbReference type="AlphaFoldDB" id="A0A830GYT7"/>
<evidence type="ECO:0000313" key="2">
    <source>
        <dbReference type="Proteomes" id="UP000610960"/>
    </source>
</evidence>
<reference evidence="1" key="1">
    <citation type="journal article" date="2014" name="Int. J. Syst. Evol. Microbiol.">
        <title>Complete genome sequence of Corynebacterium casei LMG S-19264T (=DSM 44701T), isolated from a smear-ripened cheese.</title>
        <authorList>
            <consortium name="US DOE Joint Genome Institute (JGI-PGF)"/>
            <person name="Walter F."/>
            <person name="Albersmeier A."/>
            <person name="Kalinowski J."/>
            <person name="Ruckert C."/>
        </authorList>
    </citation>
    <scope>NUCLEOTIDE SEQUENCE</scope>
    <source>
        <strain evidence="1">JCM 10088</strain>
    </source>
</reference>
<comment type="caution">
    <text evidence="1">The sequence shown here is derived from an EMBL/GenBank/DDBJ whole genome shotgun (WGS) entry which is preliminary data.</text>
</comment>
<proteinExistence type="predicted"/>
<name>A0A830GYT7_9CREN</name>